<reference evidence="1 2" key="1">
    <citation type="submission" date="2020-05" db="EMBL/GenBank/DDBJ databases">
        <title>Whole genome shotgun sequence of Streptomyces fulvorobeus NBRC 15897.</title>
        <authorList>
            <person name="Komaki H."/>
            <person name="Tamura T."/>
        </authorList>
    </citation>
    <scope>NUCLEOTIDE SEQUENCE [LARGE SCALE GENOMIC DNA]</scope>
    <source>
        <strain evidence="1 2">NBRC 15897</strain>
    </source>
</reference>
<protein>
    <submittedName>
        <fullName evidence="1">Uncharacterized protein</fullName>
    </submittedName>
</protein>
<gene>
    <name evidence="1" type="ORF">Sfulv_48420</name>
</gene>
<accession>A0A7J0CC04</accession>
<dbReference type="EMBL" id="BLWC01000001">
    <property type="protein sequence ID" value="GFN00032.1"/>
    <property type="molecule type" value="Genomic_DNA"/>
</dbReference>
<dbReference type="Proteomes" id="UP000498980">
    <property type="component" value="Unassembled WGS sequence"/>
</dbReference>
<evidence type="ECO:0000313" key="1">
    <source>
        <dbReference type="EMBL" id="GFN00032.1"/>
    </source>
</evidence>
<evidence type="ECO:0000313" key="2">
    <source>
        <dbReference type="Proteomes" id="UP000498980"/>
    </source>
</evidence>
<keyword evidence="2" id="KW-1185">Reference proteome</keyword>
<dbReference type="Gene3D" id="2.120.10.70">
    <property type="entry name" value="Fucose-specific lectin"/>
    <property type="match status" value="1"/>
</dbReference>
<name>A0A7J0CC04_9ACTN</name>
<organism evidence="1 2">
    <name type="scientific">Streptomyces fulvorobeus</name>
    <dbReference type="NCBI Taxonomy" id="284028"/>
    <lineage>
        <taxon>Bacteria</taxon>
        <taxon>Bacillati</taxon>
        <taxon>Actinomycetota</taxon>
        <taxon>Actinomycetes</taxon>
        <taxon>Kitasatosporales</taxon>
        <taxon>Streptomycetaceae</taxon>
        <taxon>Streptomyces</taxon>
    </lineage>
</organism>
<proteinExistence type="predicted"/>
<dbReference type="SUPFAM" id="SSF89372">
    <property type="entry name" value="Fucose-specific lectin"/>
    <property type="match status" value="1"/>
</dbReference>
<dbReference type="AlphaFoldDB" id="A0A7J0CC04"/>
<sequence>MAVERRFYDDQCHTRRASLTQCSSRCRVRAENHGKGDAHHAGQVWARCPGATPARAVREHRNADRNTTVAAVAAVDGKWLVRGRDGRLTAYALHAGGVLRWTETRPGGPDWSGPDLFEVPHLTHLSLAQGADGYVHLLGRRSVPQKDGPPVVDVVHAIQYQSGRALNGWHSLGNPRKNTDQASGMGAPAGTVSPSGLVHFFVRTAAGGVMLRRDDKAGTWESWHNLNARGAEEGMAVTLGASGAVDLLVQGPGGAMRWRQAARDGKFSREEDMPVQMAPASVTSLETAPDRCTYYWTDPATGGVVAYRLGGWVIPLGGAPAEGPVSVLRAPLDGYDCTVLAHRDVDGHVMVAACGTENEGEGCGGHRPGCGRACLRPWRPTVPAGSWWR</sequence>
<comment type="caution">
    <text evidence="1">The sequence shown here is derived from an EMBL/GenBank/DDBJ whole genome shotgun (WGS) entry which is preliminary data.</text>
</comment>